<dbReference type="Pfam" id="PF12802">
    <property type="entry name" value="MarR_2"/>
    <property type="match status" value="1"/>
</dbReference>
<evidence type="ECO:0000256" key="3">
    <source>
        <dbReference type="ARBA" id="ARBA00023163"/>
    </source>
</evidence>
<dbReference type="PANTHER" id="PTHR33164">
    <property type="entry name" value="TRANSCRIPTIONAL REGULATOR, MARR FAMILY"/>
    <property type="match status" value="1"/>
</dbReference>
<dbReference type="InterPro" id="IPR023187">
    <property type="entry name" value="Tscrpt_reg_MarR-type_CS"/>
</dbReference>
<evidence type="ECO:0000313" key="6">
    <source>
        <dbReference type="Proteomes" id="UP001141619"/>
    </source>
</evidence>
<dbReference type="PRINTS" id="PR00598">
    <property type="entry name" value="HTHMARR"/>
</dbReference>
<keyword evidence="1" id="KW-0805">Transcription regulation</keyword>
<protein>
    <submittedName>
        <fullName evidence="5">MarR family winged helix-turn-helix transcriptional regulator</fullName>
    </submittedName>
</protein>
<feature type="domain" description="HTH marR-type" evidence="4">
    <location>
        <begin position="22"/>
        <end position="154"/>
    </location>
</feature>
<dbReference type="Proteomes" id="UP001141619">
    <property type="component" value="Unassembled WGS sequence"/>
</dbReference>
<dbReference type="SMART" id="SM00347">
    <property type="entry name" value="HTH_MARR"/>
    <property type="match status" value="1"/>
</dbReference>
<reference evidence="5" key="2">
    <citation type="journal article" date="2023" name="Syst. Appl. Microbiol.">
        <title>Govania unica gen. nov., sp. nov., a rare biosphere bacterium that represents a novel family in the class Alphaproteobacteria.</title>
        <authorList>
            <person name="Vandamme P."/>
            <person name="Peeters C."/>
            <person name="Hettiarachchi A."/>
            <person name="Cnockaert M."/>
            <person name="Carlier A."/>
        </authorList>
    </citation>
    <scope>NUCLEOTIDE SEQUENCE</scope>
    <source>
        <strain evidence="5">LMG 31809</strain>
    </source>
</reference>
<gene>
    <name evidence="5" type="ORF">NYP16_00610</name>
</gene>
<dbReference type="Gene3D" id="1.10.10.10">
    <property type="entry name" value="Winged helix-like DNA-binding domain superfamily/Winged helix DNA-binding domain"/>
    <property type="match status" value="1"/>
</dbReference>
<organism evidence="5 6">
    <name type="scientific">Govanella unica</name>
    <dbReference type="NCBI Taxonomy" id="2975056"/>
    <lineage>
        <taxon>Bacteria</taxon>
        <taxon>Pseudomonadati</taxon>
        <taxon>Pseudomonadota</taxon>
        <taxon>Alphaproteobacteria</taxon>
        <taxon>Emcibacterales</taxon>
        <taxon>Govanellaceae</taxon>
        <taxon>Govanella</taxon>
    </lineage>
</organism>
<evidence type="ECO:0000259" key="4">
    <source>
        <dbReference type="PROSITE" id="PS50995"/>
    </source>
</evidence>
<proteinExistence type="predicted"/>
<keyword evidence="6" id="KW-1185">Reference proteome</keyword>
<evidence type="ECO:0000313" key="5">
    <source>
        <dbReference type="EMBL" id="MDA5192460.1"/>
    </source>
</evidence>
<dbReference type="InterPro" id="IPR039422">
    <property type="entry name" value="MarR/SlyA-like"/>
</dbReference>
<dbReference type="GO" id="GO:0003677">
    <property type="term" value="F:DNA binding"/>
    <property type="evidence" value="ECO:0007669"/>
    <property type="project" value="UniProtKB-KW"/>
</dbReference>
<dbReference type="InterPro" id="IPR036390">
    <property type="entry name" value="WH_DNA-bd_sf"/>
</dbReference>
<name>A0A9X3TVD7_9PROT</name>
<dbReference type="GO" id="GO:0006950">
    <property type="term" value="P:response to stress"/>
    <property type="evidence" value="ECO:0007669"/>
    <property type="project" value="TreeGrafter"/>
</dbReference>
<dbReference type="GO" id="GO:0003700">
    <property type="term" value="F:DNA-binding transcription factor activity"/>
    <property type="evidence" value="ECO:0007669"/>
    <property type="project" value="InterPro"/>
</dbReference>
<reference evidence="5" key="1">
    <citation type="submission" date="2022-08" db="EMBL/GenBank/DDBJ databases">
        <authorList>
            <person name="Vandamme P."/>
            <person name="Hettiarachchi A."/>
            <person name="Peeters C."/>
            <person name="Cnockaert M."/>
            <person name="Carlier A."/>
        </authorList>
    </citation>
    <scope>NUCLEOTIDE SEQUENCE</scope>
    <source>
        <strain evidence="5">LMG 31809</strain>
    </source>
</reference>
<dbReference type="InterPro" id="IPR036388">
    <property type="entry name" value="WH-like_DNA-bd_sf"/>
</dbReference>
<dbReference type="PROSITE" id="PS01117">
    <property type="entry name" value="HTH_MARR_1"/>
    <property type="match status" value="1"/>
</dbReference>
<dbReference type="SUPFAM" id="SSF46785">
    <property type="entry name" value="Winged helix' DNA-binding domain"/>
    <property type="match status" value="1"/>
</dbReference>
<evidence type="ECO:0000256" key="1">
    <source>
        <dbReference type="ARBA" id="ARBA00023015"/>
    </source>
</evidence>
<dbReference type="RefSeq" id="WP_274942167.1">
    <property type="nucleotide sequence ID" value="NZ_JANWOI010000001.1"/>
</dbReference>
<accession>A0A9X3TVD7</accession>
<evidence type="ECO:0000256" key="2">
    <source>
        <dbReference type="ARBA" id="ARBA00023125"/>
    </source>
</evidence>
<dbReference type="AlphaFoldDB" id="A0A9X3TVD7"/>
<dbReference type="PROSITE" id="PS50995">
    <property type="entry name" value="HTH_MARR_2"/>
    <property type="match status" value="1"/>
</dbReference>
<keyword evidence="3" id="KW-0804">Transcription</keyword>
<dbReference type="PANTHER" id="PTHR33164:SF64">
    <property type="entry name" value="TRANSCRIPTIONAL REGULATOR SLYA"/>
    <property type="match status" value="1"/>
</dbReference>
<sequence length="165" mass="18183">MDRPNPSPEPLSGAEATAPFVEDYLSYLLARASHLVSHEFHARLTEAGLSVPVWRVLAVLYDRDNLVIGVLARMVLLKQPTLSKALDRMIADGLVTRSPSTNDRRRVHVEITAHGRALVEQHIKVAKDLEAEALAEFSATEIATIKTVLRSLIAKLDKKPGDDSE</sequence>
<dbReference type="InterPro" id="IPR000835">
    <property type="entry name" value="HTH_MarR-typ"/>
</dbReference>
<comment type="caution">
    <text evidence="5">The sequence shown here is derived from an EMBL/GenBank/DDBJ whole genome shotgun (WGS) entry which is preliminary data.</text>
</comment>
<dbReference type="EMBL" id="JANWOI010000001">
    <property type="protein sequence ID" value="MDA5192460.1"/>
    <property type="molecule type" value="Genomic_DNA"/>
</dbReference>
<keyword evidence="2" id="KW-0238">DNA-binding</keyword>